<comment type="similarity">
    <text evidence="1">Belongs to the DinB family.</text>
</comment>
<dbReference type="Proteomes" id="UP001168528">
    <property type="component" value="Unassembled WGS sequence"/>
</dbReference>
<dbReference type="RefSeq" id="WP_302037708.1">
    <property type="nucleotide sequence ID" value="NZ_JAUKPO010000005.1"/>
</dbReference>
<dbReference type="SUPFAM" id="SSF109854">
    <property type="entry name" value="DinB/YfiT-like putative metalloenzymes"/>
    <property type="match status" value="1"/>
</dbReference>
<keyword evidence="2" id="KW-0479">Metal-binding</keyword>
<name>A0ABT8R6C2_9BACT</name>
<evidence type="ECO:0000313" key="4">
    <source>
        <dbReference type="Proteomes" id="UP001168528"/>
    </source>
</evidence>
<dbReference type="EMBL" id="JAUKPO010000005">
    <property type="protein sequence ID" value="MDO1446904.1"/>
    <property type="molecule type" value="Genomic_DNA"/>
</dbReference>
<dbReference type="InterPro" id="IPR007837">
    <property type="entry name" value="DinB"/>
</dbReference>
<sequence>MSSNSMQLNETDLSTQVITREELLNHWQGHRRLTRRVIEAFPEEAFFTYSIGGMRPFAALAMEMIQMASPGIKGLVTAQWEEYKDAPAPTTKAEVLQLWDEVTQQIDALWPQIPANRFQQEEVIFGIYEGTIISHIFYFIDNEIHHRGQGYVYLRSLGIEPPAFWLRD</sequence>
<dbReference type="Pfam" id="PF05163">
    <property type="entry name" value="DinB"/>
    <property type="match status" value="1"/>
</dbReference>
<organism evidence="3 4">
    <name type="scientific">Rhodocytophaga aerolata</name>
    <dbReference type="NCBI Taxonomy" id="455078"/>
    <lineage>
        <taxon>Bacteria</taxon>
        <taxon>Pseudomonadati</taxon>
        <taxon>Bacteroidota</taxon>
        <taxon>Cytophagia</taxon>
        <taxon>Cytophagales</taxon>
        <taxon>Rhodocytophagaceae</taxon>
        <taxon>Rhodocytophaga</taxon>
    </lineage>
</organism>
<reference evidence="3" key="1">
    <citation type="submission" date="2023-07" db="EMBL/GenBank/DDBJ databases">
        <title>The genome sequence of Rhodocytophaga aerolata KACC 12507.</title>
        <authorList>
            <person name="Zhang X."/>
        </authorList>
    </citation>
    <scope>NUCLEOTIDE SEQUENCE</scope>
    <source>
        <strain evidence="3">KACC 12507</strain>
    </source>
</reference>
<dbReference type="InterPro" id="IPR034660">
    <property type="entry name" value="DinB/YfiT-like"/>
</dbReference>
<gene>
    <name evidence="3" type="ORF">Q0590_11605</name>
</gene>
<accession>A0ABT8R6C2</accession>
<proteinExistence type="inferred from homology"/>
<keyword evidence="4" id="KW-1185">Reference proteome</keyword>
<evidence type="ECO:0000256" key="2">
    <source>
        <dbReference type="ARBA" id="ARBA00022723"/>
    </source>
</evidence>
<dbReference type="Gene3D" id="1.20.120.450">
    <property type="entry name" value="dinb family like domain"/>
    <property type="match status" value="1"/>
</dbReference>
<evidence type="ECO:0000256" key="1">
    <source>
        <dbReference type="ARBA" id="ARBA00008635"/>
    </source>
</evidence>
<comment type="caution">
    <text evidence="3">The sequence shown here is derived from an EMBL/GenBank/DDBJ whole genome shotgun (WGS) entry which is preliminary data.</text>
</comment>
<protein>
    <submittedName>
        <fullName evidence="3">DinB family protein</fullName>
    </submittedName>
</protein>
<evidence type="ECO:0000313" key="3">
    <source>
        <dbReference type="EMBL" id="MDO1446904.1"/>
    </source>
</evidence>